<evidence type="ECO:0000256" key="5">
    <source>
        <dbReference type="ARBA" id="ARBA00023163"/>
    </source>
</evidence>
<keyword evidence="5" id="KW-0804">Transcription</keyword>
<dbReference type="PANTHER" id="PTHR46577">
    <property type="entry name" value="HTH-TYPE TRANSCRIPTIONAL REGULATORY PROTEIN GABR"/>
    <property type="match status" value="1"/>
</dbReference>
<dbReference type="CDD" id="cd00609">
    <property type="entry name" value="AAT_like"/>
    <property type="match status" value="1"/>
</dbReference>
<dbReference type="SUPFAM" id="SSF46785">
    <property type="entry name" value="Winged helix' DNA-binding domain"/>
    <property type="match status" value="1"/>
</dbReference>
<evidence type="ECO:0000256" key="3">
    <source>
        <dbReference type="ARBA" id="ARBA00023015"/>
    </source>
</evidence>
<evidence type="ECO:0000313" key="7">
    <source>
        <dbReference type="EMBL" id="SCY73442.1"/>
    </source>
</evidence>
<dbReference type="InterPro" id="IPR036390">
    <property type="entry name" value="WH_DNA-bd_sf"/>
</dbReference>
<dbReference type="GO" id="GO:0008483">
    <property type="term" value="F:transaminase activity"/>
    <property type="evidence" value="ECO:0007669"/>
    <property type="project" value="UniProtKB-KW"/>
</dbReference>
<accession>A0A1G5IBI0</accession>
<dbReference type="InterPro" id="IPR015424">
    <property type="entry name" value="PyrdxlP-dep_Trfase"/>
</dbReference>
<dbReference type="STRING" id="336292.SAMN05660710_02571"/>
<protein>
    <submittedName>
        <fullName evidence="7">DNA-binding transcriptional regulator, MocR family, contains an aminotransferase domain</fullName>
    </submittedName>
</protein>
<dbReference type="PROSITE" id="PS50949">
    <property type="entry name" value="HTH_GNTR"/>
    <property type="match status" value="1"/>
</dbReference>
<gene>
    <name evidence="7" type="ORF">SAMN05660710_02571</name>
</gene>
<dbReference type="InterPro" id="IPR004839">
    <property type="entry name" value="Aminotransferase_I/II_large"/>
</dbReference>
<dbReference type="InterPro" id="IPR015422">
    <property type="entry name" value="PyrdxlP-dep_Trfase_small"/>
</dbReference>
<keyword evidence="2" id="KW-0663">Pyridoxal phosphate</keyword>
<evidence type="ECO:0000256" key="1">
    <source>
        <dbReference type="ARBA" id="ARBA00005384"/>
    </source>
</evidence>
<dbReference type="EMBL" id="FMVT01000008">
    <property type="protein sequence ID" value="SCY73442.1"/>
    <property type="molecule type" value="Genomic_DNA"/>
</dbReference>
<evidence type="ECO:0000313" key="8">
    <source>
        <dbReference type="Proteomes" id="UP000199502"/>
    </source>
</evidence>
<dbReference type="CDD" id="cd07377">
    <property type="entry name" value="WHTH_GntR"/>
    <property type="match status" value="1"/>
</dbReference>
<dbReference type="PANTHER" id="PTHR46577:SF1">
    <property type="entry name" value="HTH-TYPE TRANSCRIPTIONAL REGULATORY PROTEIN GABR"/>
    <property type="match status" value="1"/>
</dbReference>
<keyword evidence="4 7" id="KW-0238">DNA-binding</keyword>
<dbReference type="Gene3D" id="1.10.10.10">
    <property type="entry name" value="Winged helix-like DNA-binding domain superfamily/Winged helix DNA-binding domain"/>
    <property type="match status" value="1"/>
</dbReference>
<dbReference type="Pfam" id="PF00392">
    <property type="entry name" value="GntR"/>
    <property type="match status" value="1"/>
</dbReference>
<dbReference type="Pfam" id="PF00155">
    <property type="entry name" value="Aminotran_1_2"/>
    <property type="match status" value="1"/>
</dbReference>
<keyword evidence="3" id="KW-0805">Transcription regulation</keyword>
<dbReference type="InterPro" id="IPR036388">
    <property type="entry name" value="WH-like_DNA-bd_sf"/>
</dbReference>
<dbReference type="SMART" id="SM00345">
    <property type="entry name" value="HTH_GNTR"/>
    <property type="match status" value="1"/>
</dbReference>
<dbReference type="GO" id="GO:0030170">
    <property type="term" value="F:pyridoxal phosphate binding"/>
    <property type="evidence" value="ECO:0007669"/>
    <property type="project" value="InterPro"/>
</dbReference>
<keyword evidence="7" id="KW-0032">Aminotransferase</keyword>
<dbReference type="Gene3D" id="3.90.1150.10">
    <property type="entry name" value="Aspartate Aminotransferase, domain 1"/>
    <property type="match status" value="1"/>
</dbReference>
<comment type="similarity">
    <text evidence="1">In the C-terminal section; belongs to the class-I pyridoxal-phosphate-dependent aminotransferase family.</text>
</comment>
<evidence type="ECO:0000256" key="4">
    <source>
        <dbReference type="ARBA" id="ARBA00023125"/>
    </source>
</evidence>
<dbReference type="InterPro" id="IPR000524">
    <property type="entry name" value="Tscrpt_reg_HTH_GntR"/>
</dbReference>
<feature type="domain" description="HTH gntR-type" evidence="6">
    <location>
        <begin position="20"/>
        <end position="88"/>
    </location>
</feature>
<dbReference type="InterPro" id="IPR015421">
    <property type="entry name" value="PyrdxlP-dep_Trfase_major"/>
</dbReference>
<dbReference type="InterPro" id="IPR051446">
    <property type="entry name" value="HTH_trans_reg/aminotransferase"/>
</dbReference>
<sequence length="476" mass="49829">MAAAGDDPETWRPDLSAHEGPKFRALAGALREAARSGVLAPGTRLPPMRDLAWRLGVTTGTVARAYQAAAAEGVIESHVGRGSFIAPPRPRQPALQPLLYEAADGAGAPGIADLRVPRLPDCGQAAVIGRHMAALAGALEADILDYTPLSRDLRCRSAVLGWMGRRDFGPLAEPDLVLTHGGQHAITLVMSLTLGAQPAPVMVEALTYPGMRHAAQLMRTEAVPVALDGQGMRPDDLDRVARASGARLVCLTPSAQNPTLAAMDAARRAEIVAVARRHDLQILEDECYAPPPDAAAPPSLRALAPERVWHVASLSKIIAAGLRFGMLLSPEGMGKAGRIAAQHSLMGLSQPVTGLVTRLLDSGDAAAIAADVQTKVEARLTLARAALAPLEPAWQTGVPILWLPLPAPWPARDFAARAALSGVVVRPASEFLAAPGEPAPEAVRIALDCRMPEAQLEASLRLLAQLALGPPPKASG</sequence>
<reference evidence="7 8" key="1">
    <citation type="submission" date="2016-10" db="EMBL/GenBank/DDBJ databases">
        <authorList>
            <person name="de Groot N.N."/>
        </authorList>
    </citation>
    <scope>NUCLEOTIDE SEQUENCE [LARGE SCALE GENOMIC DNA]</scope>
    <source>
        <strain evidence="7 8">CGMCC 1.8925</strain>
    </source>
</reference>
<organism evidence="7 8">
    <name type="scientific">Paracoccus tibetensis</name>
    <dbReference type="NCBI Taxonomy" id="336292"/>
    <lineage>
        <taxon>Bacteria</taxon>
        <taxon>Pseudomonadati</taxon>
        <taxon>Pseudomonadota</taxon>
        <taxon>Alphaproteobacteria</taxon>
        <taxon>Rhodobacterales</taxon>
        <taxon>Paracoccaceae</taxon>
        <taxon>Paracoccus</taxon>
    </lineage>
</organism>
<dbReference type="AlphaFoldDB" id="A0A1G5IBI0"/>
<dbReference type="Proteomes" id="UP000199502">
    <property type="component" value="Unassembled WGS sequence"/>
</dbReference>
<evidence type="ECO:0000259" key="6">
    <source>
        <dbReference type="PROSITE" id="PS50949"/>
    </source>
</evidence>
<dbReference type="SUPFAM" id="SSF53383">
    <property type="entry name" value="PLP-dependent transferases"/>
    <property type="match status" value="1"/>
</dbReference>
<keyword evidence="7" id="KW-0808">Transferase</keyword>
<proteinExistence type="inferred from homology"/>
<evidence type="ECO:0000256" key="2">
    <source>
        <dbReference type="ARBA" id="ARBA00022898"/>
    </source>
</evidence>
<dbReference type="GO" id="GO:0003700">
    <property type="term" value="F:DNA-binding transcription factor activity"/>
    <property type="evidence" value="ECO:0007669"/>
    <property type="project" value="InterPro"/>
</dbReference>
<dbReference type="Gene3D" id="3.40.640.10">
    <property type="entry name" value="Type I PLP-dependent aspartate aminotransferase-like (Major domain)"/>
    <property type="match status" value="1"/>
</dbReference>
<dbReference type="GO" id="GO:0003677">
    <property type="term" value="F:DNA binding"/>
    <property type="evidence" value="ECO:0007669"/>
    <property type="project" value="UniProtKB-KW"/>
</dbReference>
<name>A0A1G5IBI0_9RHOB</name>
<keyword evidence="8" id="KW-1185">Reference proteome</keyword>